<dbReference type="InterPro" id="IPR000086">
    <property type="entry name" value="NUDIX_hydrolase_dom"/>
</dbReference>
<evidence type="ECO:0000313" key="10">
    <source>
        <dbReference type="Proteomes" id="UP000183988"/>
    </source>
</evidence>
<proteinExistence type="inferred from homology"/>
<dbReference type="Pfam" id="PF00293">
    <property type="entry name" value="NUDIX"/>
    <property type="match status" value="1"/>
</dbReference>
<comment type="cofactor">
    <cofactor evidence="1">
        <name>Mg(2+)</name>
        <dbReference type="ChEBI" id="CHEBI:18420"/>
    </cofactor>
</comment>
<dbReference type="GO" id="GO:0035529">
    <property type="term" value="F:NADH pyrophosphatase activity"/>
    <property type="evidence" value="ECO:0007669"/>
    <property type="project" value="TreeGrafter"/>
</dbReference>
<evidence type="ECO:0000256" key="7">
    <source>
        <dbReference type="ARBA" id="ARBA00023679"/>
    </source>
</evidence>
<dbReference type="PANTHER" id="PTHR42904:SF6">
    <property type="entry name" value="NAD-CAPPED RNA HYDROLASE NUDT12"/>
    <property type="match status" value="1"/>
</dbReference>
<keyword evidence="5" id="KW-0378">Hydrolase</keyword>
<dbReference type="PROSITE" id="PS00893">
    <property type="entry name" value="NUDIX_BOX"/>
    <property type="match status" value="1"/>
</dbReference>
<evidence type="ECO:0000259" key="8">
    <source>
        <dbReference type="PROSITE" id="PS51462"/>
    </source>
</evidence>
<keyword evidence="4" id="KW-0479">Metal-binding</keyword>
<evidence type="ECO:0000256" key="4">
    <source>
        <dbReference type="ARBA" id="ARBA00022723"/>
    </source>
</evidence>
<dbReference type="Gene3D" id="3.90.79.10">
    <property type="entry name" value="Nucleoside Triphosphate Pyrophosphohydrolase"/>
    <property type="match status" value="1"/>
</dbReference>
<dbReference type="PANTHER" id="PTHR42904">
    <property type="entry name" value="NUDIX HYDROLASE, NUDC SUBFAMILY"/>
    <property type="match status" value="1"/>
</dbReference>
<protein>
    <submittedName>
        <fullName evidence="9">NUDIX domain-containing protein</fullName>
    </submittedName>
</protein>
<comment type="catalytic activity">
    <reaction evidence="7">
        <text>a 5'-end NAD(+)-phospho-ribonucleoside in mRNA + H2O = a 5'-end phospho-adenosine-phospho-ribonucleoside in mRNA + beta-nicotinamide D-ribonucleotide + 2 H(+)</text>
        <dbReference type="Rhea" id="RHEA:60876"/>
        <dbReference type="Rhea" id="RHEA-COMP:15698"/>
        <dbReference type="Rhea" id="RHEA-COMP:15719"/>
        <dbReference type="ChEBI" id="CHEBI:14649"/>
        <dbReference type="ChEBI" id="CHEBI:15377"/>
        <dbReference type="ChEBI" id="CHEBI:15378"/>
        <dbReference type="ChEBI" id="CHEBI:144029"/>
        <dbReference type="ChEBI" id="CHEBI:144051"/>
    </reaction>
    <physiologicalReaction direction="left-to-right" evidence="7">
        <dbReference type="Rhea" id="RHEA:60877"/>
    </physiologicalReaction>
</comment>
<keyword evidence="6" id="KW-0460">Magnesium</keyword>
<dbReference type="RefSeq" id="WP_072888066.1">
    <property type="nucleotide sequence ID" value="NZ_FQVW01000003.1"/>
</dbReference>
<dbReference type="InterPro" id="IPR020084">
    <property type="entry name" value="NUDIX_hydrolase_CS"/>
</dbReference>
<dbReference type="PROSITE" id="PS51462">
    <property type="entry name" value="NUDIX"/>
    <property type="match status" value="1"/>
</dbReference>
<keyword evidence="10" id="KW-1185">Reference proteome</keyword>
<evidence type="ECO:0000313" key="9">
    <source>
        <dbReference type="EMBL" id="SHF71730.1"/>
    </source>
</evidence>
<dbReference type="OrthoDB" id="9786032at2"/>
<comment type="cofactor">
    <cofactor evidence="2">
        <name>Zn(2+)</name>
        <dbReference type="ChEBI" id="CHEBI:29105"/>
    </cofactor>
</comment>
<evidence type="ECO:0000256" key="1">
    <source>
        <dbReference type="ARBA" id="ARBA00001946"/>
    </source>
</evidence>
<dbReference type="GO" id="GO:0006742">
    <property type="term" value="P:NADP+ catabolic process"/>
    <property type="evidence" value="ECO:0007669"/>
    <property type="project" value="TreeGrafter"/>
</dbReference>
<sequence length="162" mass="18970">MEIWDLYDENKMRVGRLHKRGEPIPKGFYHLVVHVLIQNDKGELLLSKRHPAKGYGNLWECTGGSVLKGETSLEGILRETKEELGLYVEPNGGKLLYSELKNTYHSDMWHFSSNASLSDLKLQEDEVIDVKWVNRTQYEKMLQNNEVVPSFKHFYRILDQYK</sequence>
<reference evidence="9 10" key="1">
    <citation type="submission" date="2016-11" db="EMBL/GenBank/DDBJ databases">
        <authorList>
            <person name="Jaros S."/>
            <person name="Januszkiewicz K."/>
            <person name="Wedrychowicz H."/>
        </authorList>
    </citation>
    <scope>NUCLEOTIDE SEQUENCE [LARGE SCALE GENOMIC DNA]</scope>
    <source>
        <strain evidence="9 10">IBRC-M 10683</strain>
    </source>
</reference>
<gene>
    <name evidence="9" type="ORF">SAMN05216225_100345</name>
</gene>
<dbReference type="GO" id="GO:0046872">
    <property type="term" value="F:metal ion binding"/>
    <property type="evidence" value="ECO:0007669"/>
    <property type="project" value="UniProtKB-KW"/>
</dbReference>
<dbReference type="InterPro" id="IPR015797">
    <property type="entry name" value="NUDIX_hydrolase-like_dom_sf"/>
</dbReference>
<accession>A0A1M5DXR9</accession>
<evidence type="ECO:0000256" key="6">
    <source>
        <dbReference type="ARBA" id="ARBA00022842"/>
    </source>
</evidence>
<dbReference type="EMBL" id="FQVW01000003">
    <property type="protein sequence ID" value="SHF71730.1"/>
    <property type="molecule type" value="Genomic_DNA"/>
</dbReference>
<comment type="similarity">
    <text evidence="3">Belongs to the Nudix hydrolase family. NudC subfamily.</text>
</comment>
<name>A0A1M5DXR9_9BACI</name>
<dbReference type="STRING" id="930117.SAMN05216225_100345"/>
<evidence type="ECO:0000256" key="5">
    <source>
        <dbReference type="ARBA" id="ARBA00022801"/>
    </source>
</evidence>
<dbReference type="AlphaFoldDB" id="A0A1M5DXR9"/>
<evidence type="ECO:0000256" key="2">
    <source>
        <dbReference type="ARBA" id="ARBA00001947"/>
    </source>
</evidence>
<dbReference type="GO" id="GO:0005829">
    <property type="term" value="C:cytosol"/>
    <property type="evidence" value="ECO:0007669"/>
    <property type="project" value="TreeGrafter"/>
</dbReference>
<dbReference type="GO" id="GO:0019677">
    <property type="term" value="P:NAD+ catabolic process"/>
    <property type="evidence" value="ECO:0007669"/>
    <property type="project" value="TreeGrafter"/>
</dbReference>
<evidence type="ECO:0000256" key="3">
    <source>
        <dbReference type="ARBA" id="ARBA00009595"/>
    </source>
</evidence>
<dbReference type="CDD" id="cd04693">
    <property type="entry name" value="NUDIX_Hydrolase"/>
    <property type="match status" value="1"/>
</dbReference>
<feature type="domain" description="Nudix hydrolase" evidence="8">
    <location>
        <begin position="28"/>
        <end position="155"/>
    </location>
</feature>
<dbReference type="Proteomes" id="UP000183988">
    <property type="component" value="Unassembled WGS sequence"/>
</dbReference>
<dbReference type="InterPro" id="IPR050241">
    <property type="entry name" value="NAD-cap_RNA_hydrolase_NudC"/>
</dbReference>
<dbReference type="SUPFAM" id="SSF55811">
    <property type="entry name" value="Nudix"/>
    <property type="match status" value="1"/>
</dbReference>
<organism evidence="9 10">
    <name type="scientific">Ornithinibacillus halophilus</name>
    <dbReference type="NCBI Taxonomy" id="930117"/>
    <lineage>
        <taxon>Bacteria</taxon>
        <taxon>Bacillati</taxon>
        <taxon>Bacillota</taxon>
        <taxon>Bacilli</taxon>
        <taxon>Bacillales</taxon>
        <taxon>Bacillaceae</taxon>
        <taxon>Ornithinibacillus</taxon>
    </lineage>
</organism>